<reference evidence="1" key="1">
    <citation type="submission" date="2019-11" db="EMBL/GenBank/DDBJ databases">
        <authorList>
            <person name="Liu Y."/>
            <person name="Hou J."/>
            <person name="Li T.-Q."/>
            <person name="Guan C.-H."/>
            <person name="Wu X."/>
            <person name="Wu H.-Z."/>
            <person name="Ling F."/>
            <person name="Zhang R."/>
            <person name="Shi X.-G."/>
            <person name="Ren J.-P."/>
            <person name="Chen E.-F."/>
            <person name="Sun J.-M."/>
        </authorList>
    </citation>
    <scope>NUCLEOTIDE SEQUENCE</scope>
    <source>
        <strain evidence="1">Adult_tree_wgs_1</strain>
        <tissue evidence="1">Leaves</tissue>
    </source>
</reference>
<dbReference type="OrthoDB" id="4217619at2759"/>
<dbReference type="SUPFAM" id="SSF50494">
    <property type="entry name" value="Trypsin-like serine proteases"/>
    <property type="match status" value="1"/>
</dbReference>
<evidence type="ECO:0000313" key="1">
    <source>
        <dbReference type="EMBL" id="KAF7136319.1"/>
    </source>
</evidence>
<dbReference type="Pfam" id="PF13365">
    <property type="entry name" value="Trypsin_2"/>
    <property type="match status" value="1"/>
</dbReference>
<dbReference type="InterPro" id="IPR009003">
    <property type="entry name" value="Peptidase_S1_PA"/>
</dbReference>
<dbReference type="Gene3D" id="2.40.10.120">
    <property type="match status" value="1"/>
</dbReference>
<organism evidence="1 2">
    <name type="scientific">Rhododendron simsii</name>
    <name type="common">Sims's rhododendron</name>
    <dbReference type="NCBI Taxonomy" id="118357"/>
    <lineage>
        <taxon>Eukaryota</taxon>
        <taxon>Viridiplantae</taxon>
        <taxon>Streptophyta</taxon>
        <taxon>Embryophyta</taxon>
        <taxon>Tracheophyta</taxon>
        <taxon>Spermatophyta</taxon>
        <taxon>Magnoliopsida</taxon>
        <taxon>eudicotyledons</taxon>
        <taxon>Gunneridae</taxon>
        <taxon>Pentapetalae</taxon>
        <taxon>asterids</taxon>
        <taxon>Ericales</taxon>
        <taxon>Ericaceae</taxon>
        <taxon>Ericoideae</taxon>
        <taxon>Rhodoreae</taxon>
        <taxon>Rhododendron</taxon>
    </lineage>
</organism>
<keyword evidence="2" id="KW-1185">Reference proteome</keyword>
<dbReference type="Proteomes" id="UP000626092">
    <property type="component" value="Unassembled WGS sequence"/>
</dbReference>
<sequence length="311" mass="34112">MTQEAAKYVKGSLVSLSFYEVFYYVAAEKLAYCSVGGELLKEFSGSGFVIRSDGIIATSANLLRPLQGKEYEIIVMLSNSSESYKGALLHADFCSNIALIKIMSGRRLAVATFGKLDSMCPGKWVMVAGSKPPDYMWSDSVFNFDLGIFRLGLHGVGNHQICKTAHFVHDSIRNLMTMLAINNGPPYCNSGIIDIMQLSLMELLYGHLDHVDNKIDSSESHNARTSGQLIKADCKSRTTSIGGALVRINGVIFGEGGINYGVIGVVHTVSGPLIEATPIDEVLKYLEQLENKRYKRWQIKPEPVKCEPACS</sequence>
<dbReference type="AlphaFoldDB" id="A0A834GN32"/>
<dbReference type="PANTHER" id="PTHR22939:SF129">
    <property type="entry name" value="SERINE PROTEASE HTRA2, MITOCHONDRIAL"/>
    <property type="match status" value="1"/>
</dbReference>
<gene>
    <name evidence="1" type="ORF">RHSIM_Rhsim08G0226000</name>
</gene>
<protein>
    <submittedName>
        <fullName evidence="1">Uncharacterized protein</fullName>
    </submittedName>
</protein>
<dbReference type="GO" id="GO:0006508">
    <property type="term" value="P:proteolysis"/>
    <property type="evidence" value="ECO:0007669"/>
    <property type="project" value="TreeGrafter"/>
</dbReference>
<name>A0A834GN32_RHOSS</name>
<comment type="caution">
    <text evidence="1">The sequence shown here is derived from an EMBL/GenBank/DDBJ whole genome shotgun (WGS) entry which is preliminary data.</text>
</comment>
<dbReference type="EMBL" id="WJXA01000008">
    <property type="protein sequence ID" value="KAF7136319.1"/>
    <property type="molecule type" value="Genomic_DNA"/>
</dbReference>
<dbReference type="GO" id="GO:0004252">
    <property type="term" value="F:serine-type endopeptidase activity"/>
    <property type="evidence" value="ECO:0007669"/>
    <property type="project" value="TreeGrafter"/>
</dbReference>
<evidence type="ECO:0000313" key="2">
    <source>
        <dbReference type="Proteomes" id="UP000626092"/>
    </source>
</evidence>
<dbReference type="PANTHER" id="PTHR22939">
    <property type="entry name" value="SERINE PROTEASE FAMILY S1C HTRA-RELATED"/>
    <property type="match status" value="1"/>
</dbReference>
<proteinExistence type="predicted"/>
<accession>A0A834GN32</accession>